<dbReference type="Proteomes" id="UP000184041">
    <property type="component" value="Unassembled WGS sequence"/>
</dbReference>
<organism evidence="1 2">
    <name type="scientific">Fodinibius roseus</name>
    <dbReference type="NCBI Taxonomy" id="1194090"/>
    <lineage>
        <taxon>Bacteria</taxon>
        <taxon>Pseudomonadati</taxon>
        <taxon>Balneolota</taxon>
        <taxon>Balneolia</taxon>
        <taxon>Balneolales</taxon>
        <taxon>Balneolaceae</taxon>
        <taxon>Fodinibius</taxon>
    </lineage>
</organism>
<dbReference type="AlphaFoldDB" id="A0A1M4YT51"/>
<reference evidence="1 2" key="1">
    <citation type="submission" date="2016-11" db="EMBL/GenBank/DDBJ databases">
        <authorList>
            <person name="Jaros S."/>
            <person name="Januszkiewicz K."/>
            <person name="Wedrychowicz H."/>
        </authorList>
    </citation>
    <scope>NUCLEOTIDE SEQUENCE [LARGE SCALE GENOMIC DNA]</scope>
    <source>
        <strain evidence="1 2">DSM 21986</strain>
    </source>
</reference>
<sequence>MSKERSIQTLSLDGNCLCFNFINTVHDRSEGVESFEYLSSCEKLLEWCERLTVINKRLVVN</sequence>
<dbReference type="STRING" id="1194090.SAMN05443144_105148"/>
<proteinExistence type="predicted"/>
<evidence type="ECO:0000313" key="2">
    <source>
        <dbReference type="Proteomes" id="UP000184041"/>
    </source>
</evidence>
<accession>A0A1M4YT51</accession>
<keyword evidence="2" id="KW-1185">Reference proteome</keyword>
<gene>
    <name evidence="1" type="ORF">SAMN05443144_105148</name>
</gene>
<evidence type="ECO:0000313" key="1">
    <source>
        <dbReference type="EMBL" id="SHF08903.1"/>
    </source>
</evidence>
<dbReference type="EMBL" id="FQUS01000005">
    <property type="protein sequence ID" value="SHF08903.1"/>
    <property type="molecule type" value="Genomic_DNA"/>
</dbReference>
<protein>
    <submittedName>
        <fullName evidence="1">Uncharacterized protein</fullName>
    </submittedName>
</protein>
<name>A0A1M4YT51_9BACT</name>